<proteinExistence type="inferred from homology"/>
<dbReference type="PANTHER" id="PTHR14150:SF12">
    <property type="entry name" value="U3 SMALL NUCLEOLAR RNA-ASSOCIATED PROTEIN 14 HOMOLOG A"/>
    <property type="match status" value="1"/>
</dbReference>
<keyword evidence="3" id="KW-0597">Phosphoprotein</keyword>
<dbReference type="InterPro" id="IPR006709">
    <property type="entry name" value="SSU_processome_Utp14"/>
</dbReference>
<reference evidence="6 7" key="1">
    <citation type="journal article" date="2019" name="Sci. Rep.">
        <title>Orb-weaving spider Araneus ventricosus genome elucidates the spidroin gene catalogue.</title>
        <authorList>
            <person name="Kono N."/>
            <person name="Nakamura H."/>
            <person name="Ohtoshi R."/>
            <person name="Moran D.A.P."/>
            <person name="Shinohara A."/>
            <person name="Yoshida Y."/>
            <person name="Fujiwara M."/>
            <person name="Mori M."/>
            <person name="Tomita M."/>
            <person name="Arakawa K."/>
        </authorList>
    </citation>
    <scope>NUCLEOTIDE SEQUENCE [LARGE SCALE GENOMIC DNA]</scope>
</reference>
<evidence type="ECO:0000256" key="3">
    <source>
        <dbReference type="ARBA" id="ARBA00022553"/>
    </source>
</evidence>
<dbReference type="PANTHER" id="PTHR14150">
    <property type="entry name" value="U3 SMALL NUCLEOLAR RNA-ASSOCIATED PROTEIN 14"/>
    <property type="match status" value="1"/>
</dbReference>
<sequence length="163" mass="19164">AKQRHAELMKHRALISYQEAKARRQNKIKSKRYHRLLKKEKMKKLMKEFEELEKTDAAKALEKLMEADKLRILERMTLKHRNTGKWAKMQKLRARYNPEARSQLKGDLQIGHKLKEKLPTVEKNISQLKANLQRNASAEMQTDELPEDEIHFGSTFPGSSDMV</sequence>
<dbReference type="GO" id="GO:0006364">
    <property type="term" value="P:rRNA processing"/>
    <property type="evidence" value="ECO:0007669"/>
    <property type="project" value="InterPro"/>
</dbReference>
<protein>
    <submittedName>
        <fullName evidence="6">U3 small nucleolar RNA-associated protein 14 A</fullName>
    </submittedName>
</protein>
<keyword evidence="7" id="KW-1185">Reference proteome</keyword>
<dbReference type="GO" id="GO:0032040">
    <property type="term" value="C:small-subunit processome"/>
    <property type="evidence" value="ECO:0007669"/>
    <property type="project" value="InterPro"/>
</dbReference>
<evidence type="ECO:0000256" key="4">
    <source>
        <dbReference type="ARBA" id="ARBA00023242"/>
    </source>
</evidence>
<dbReference type="Pfam" id="PF04615">
    <property type="entry name" value="Utp14"/>
    <property type="match status" value="1"/>
</dbReference>
<evidence type="ECO:0000256" key="5">
    <source>
        <dbReference type="SAM" id="MobiDB-lite"/>
    </source>
</evidence>
<gene>
    <name evidence="6" type="primary">UTP14A_1</name>
    <name evidence="6" type="ORF">AVEN_175752_1</name>
</gene>
<evidence type="ECO:0000256" key="2">
    <source>
        <dbReference type="ARBA" id="ARBA00007774"/>
    </source>
</evidence>
<dbReference type="AlphaFoldDB" id="A0A4Y2VA32"/>
<comment type="subcellular location">
    <subcellularLocation>
        <location evidence="1">Nucleus</location>
        <location evidence="1">Nucleolus</location>
    </subcellularLocation>
</comment>
<dbReference type="Proteomes" id="UP000499080">
    <property type="component" value="Unassembled WGS sequence"/>
</dbReference>
<feature type="region of interest" description="Disordered" evidence="5">
    <location>
        <begin position="135"/>
        <end position="163"/>
    </location>
</feature>
<evidence type="ECO:0000256" key="1">
    <source>
        <dbReference type="ARBA" id="ARBA00004604"/>
    </source>
</evidence>
<accession>A0A4Y2VA32</accession>
<dbReference type="EMBL" id="BGPR01044605">
    <property type="protein sequence ID" value="GBO21418.1"/>
    <property type="molecule type" value="Genomic_DNA"/>
</dbReference>
<comment type="similarity">
    <text evidence="2">Belongs to the UTP14 family.</text>
</comment>
<organism evidence="6 7">
    <name type="scientific">Araneus ventricosus</name>
    <name type="common">Orbweaver spider</name>
    <name type="synonym">Epeira ventricosa</name>
    <dbReference type="NCBI Taxonomy" id="182803"/>
    <lineage>
        <taxon>Eukaryota</taxon>
        <taxon>Metazoa</taxon>
        <taxon>Ecdysozoa</taxon>
        <taxon>Arthropoda</taxon>
        <taxon>Chelicerata</taxon>
        <taxon>Arachnida</taxon>
        <taxon>Araneae</taxon>
        <taxon>Araneomorphae</taxon>
        <taxon>Entelegynae</taxon>
        <taxon>Araneoidea</taxon>
        <taxon>Araneidae</taxon>
        <taxon>Araneus</taxon>
    </lineage>
</organism>
<name>A0A4Y2VA32_ARAVE</name>
<dbReference type="OrthoDB" id="277439at2759"/>
<evidence type="ECO:0000313" key="6">
    <source>
        <dbReference type="EMBL" id="GBO21418.1"/>
    </source>
</evidence>
<keyword evidence="4" id="KW-0539">Nucleus</keyword>
<feature type="non-terminal residue" evidence="6">
    <location>
        <position position="1"/>
    </location>
</feature>
<evidence type="ECO:0000313" key="7">
    <source>
        <dbReference type="Proteomes" id="UP000499080"/>
    </source>
</evidence>
<comment type="caution">
    <text evidence="6">The sequence shown here is derived from an EMBL/GenBank/DDBJ whole genome shotgun (WGS) entry which is preliminary data.</text>
</comment>